<dbReference type="Proteomes" id="UP000516437">
    <property type="component" value="Chromosome 8"/>
</dbReference>
<dbReference type="GO" id="GO:0031267">
    <property type="term" value="F:small GTPase binding"/>
    <property type="evidence" value="ECO:0007669"/>
    <property type="project" value="InterPro"/>
</dbReference>
<comment type="caution">
    <text evidence="2">The sequence shown here is derived from an EMBL/GenBank/DDBJ whole genome shotgun (WGS) entry which is preliminary data.</text>
</comment>
<dbReference type="EMBL" id="RXIC02000026">
    <property type="protein sequence ID" value="KAB1202474.1"/>
    <property type="molecule type" value="Genomic_DNA"/>
</dbReference>
<keyword evidence="3" id="KW-1185">Reference proteome</keyword>
<accession>A0A6A1UPN6</accession>
<dbReference type="Pfam" id="PF07159">
    <property type="entry name" value="CYRIA-B_Rac1-bd"/>
    <property type="match status" value="1"/>
</dbReference>
<name>A0A6A1UPN6_9ROSI</name>
<protein>
    <submittedName>
        <fullName evidence="2">Protein PIR</fullName>
    </submittedName>
</protein>
<dbReference type="PANTHER" id="PTHR12195">
    <property type="entry name" value="CYTOPLASMIC FMR1-INTERACTING PROTEIN-RELATED"/>
    <property type="match status" value="1"/>
</dbReference>
<sequence>MKHASSVGVGRECSLRWELPESMKQSQADLYLETYQVLDLEMSRLREIQRWQASAASKLAADMQRFSRPERRINGPTITHLWSMLKLLDGLVQLDHLKNAKASIPNDFSWYKRTFTQVSMQWQDTDSMREELDDLQIFLSTRWAILLNLHVEMFRVNNSLTSDSVEDILQILIVFAVESLELDFALLFPERHTLLRVLPVLVVLATSSEKDSESLYKRVKINRLINIFKNDPVIPAFPDLHLAPAAILKELSMYFQKFSTQTRLLTLPAPHELPALYMYFCTIWIFVCVFRWNLDVKCTYQRQYLIVNHIGAIRAEHDDFVIRFASSMNQLLSLKSTDGADIEWSKEVKGSMYDVIVEGFQLLSRWTGRIWEQCAWKFSRPCKDPVPLEFQDTSALFSDYEKLMELSMYFAYVVYHPYVNGDTLFLLLSSLTSDSVEDILQILIVFAVESLELDFALLFPERHTLLRVLPVLVVLATSSEKDSESLYKRVKINRLINIFKNDPVIPAFPDLHLAPAAILKELSMYFQKFSTQTRLLTLPAPHELPAREAQEYPARQYLIVNHIGAIRAEHDDFVIRFASSMNQLLSLKSTDGADIEWSKEVKGSMYDVIVEGFQLLSRWTGRIWEQCAWKFSRPCKDPVPLEFQDTSALFSDYEKVVRYNYIAEERRALVELVSYIKSIGSMMQRCDTLVADALWETIHAEVQDFVQNTLATMLRTTFRKKKELSRNRLRKEKLASAAACCAKTGLKLSEFDVMANNFDFYGSTLPFTLKIPKILSDMRTLSADWMANTSKSESEFQPLQHGGEENKGNFYPRPVAPTAAQVHCLQFLIYEVVSGGNLRKPGGLFGNSGSEIPVNDLKQLETFFYKLSFFLHLLDYTATVTTLTDLGFLWFREFYLESSRVIQFPIECSLPWMLVEYVLESQNAGLLESVLMPFDIYNDSAQQALVVLKQRFLYDEIEAEVDHCFDIFVSKLCETIFTYYKSLAASELLDPSFVFALDNGEKCSVQPMRFTALLKMTRVKLLGRSIDLRSLIAERMNKVFRENLEFLFDRFESQDLCAVVELEKLLDILKHTHELLSKDLTIDSFSLMLNEMQENISLVSFSGRLASQIWSEMQSDFLQNFVLCNTTQRFIRSSKVPLVPVQKPSVPHAKPNFYCGTQDLNSAHQSFARLHSGFFGMPHMFAVVRLLGSRSLPWLIRALLDHISNKIATVEPMITGLQEALPKSIGLLPFDGGVTGCMRLVKEHLNWGTKSELKAEVLRGIKEIGSVIYWMGLLDIVLGYLEETVQGLPNNHECWVIQLLGWLHYNILAWAAAAFGASILVSPQRCRSGGCISNTHK</sequence>
<gene>
    <name evidence="2" type="ORF">CJ030_MR8G000125</name>
</gene>
<reference evidence="2 3" key="1">
    <citation type="journal article" date="2019" name="Plant Biotechnol. J.">
        <title>The red bayberry genome and genetic basis of sex determination.</title>
        <authorList>
            <person name="Jia H.M."/>
            <person name="Jia H.J."/>
            <person name="Cai Q.L."/>
            <person name="Wang Y."/>
            <person name="Zhao H.B."/>
            <person name="Yang W.F."/>
            <person name="Wang G.Y."/>
            <person name="Li Y.H."/>
            <person name="Zhan D.L."/>
            <person name="Shen Y.T."/>
            <person name="Niu Q.F."/>
            <person name="Chang L."/>
            <person name="Qiu J."/>
            <person name="Zhao L."/>
            <person name="Xie H.B."/>
            <person name="Fu W.Y."/>
            <person name="Jin J."/>
            <person name="Li X.W."/>
            <person name="Jiao Y."/>
            <person name="Zhou C.C."/>
            <person name="Tu T."/>
            <person name="Chai C.Y."/>
            <person name="Gao J.L."/>
            <person name="Fan L.J."/>
            <person name="van de Weg E."/>
            <person name="Wang J.Y."/>
            <person name="Gao Z.S."/>
        </authorList>
    </citation>
    <scope>NUCLEOTIDE SEQUENCE [LARGE SCALE GENOMIC DNA]</scope>
    <source>
        <tissue evidence="2">Leaves</tissue>
    </source>
</reference>
<dbReference type="GO" id="GO:0005737">
    <property type="term" value="C:cytoplasm"/>
    <property type="evidence" value="ECO:0007669"/>
    <property type="project" value="UniProtKB-ARBA"/>
</dbReference>
<dbReference type="GO" id="GO:0030833">
    <property type="term" value="P:regulation of actin filament polymerization"/>
    <property type="evidence" value="ECO:0007669"/>
    <property type="project" value="InterPro"/>
</dbReference>
<evidence type="ECO:0000259" key="1">
    <source>
        <dbReference type="Pfam" id="PF07159"/>
    </source>
</evidence>
<dbReference type="PIRSF" id="PIRSF008153">
    <property type="entry name" value="FMR1_interacting"/>
    <property type="match status" value="1"/>
</dbReference>
<evidence type="ECO:0000313" key="3">
    <source>
        <dbReference type="Proteomes" id="UP000516437"/>
    </source>
</evidence>
<feature type="domain" description="CYRIA/CYRIB Rac1 binding" evidence="1">
    <location>
        <begin position="86"/>
        <end position="203"/>
    </location>
</feature>
<dbReference type="PRINTS" id="PR01698">
    <property type="entry name" value="CYTOFMRPINTP"/>
</dbReference>
<organism evidence="2 3">
    <name type="scientific">Morella rubra</name>
    <name type="common">Chinese bayberry</name>
    <dbReference type="NCBI Taxonomy" id="262757"/>
    <lineage>
        <taxon>Eukaryota</taxon>
        <taxon>Viridiplantae</taxon>
        <taxon>Streptophyta</taxon>
        <taxon>Embryophyta</taxon>
        <taxon>Tracheophyta</taxon>
        <taxon>Spermatophyta</taxon>
        <taxon>Magnoliopsida</taxon>
        <taxon>eudicotyledons</taxon>
        <taxon>Gunneridae</taxon>
        <taxon>Pentapetalae</taxon>
        <taxon>rosids</taxon>
        <taxon>fabids</taxon>
        <taxon>Fagales</taxon>
        <taxon>Myricaceae</taxon>
        <taxon>Morella</taxon>
    </lineage>
</organism>
<dbReference type="InterPro" id="IPR008081">
    <property type="entry name" value="Cytoplasmic_FMR1-int"/>
</dbReference>
<dbReference type="OrthoDB" id="10265867at2759"/>
<evidence type="ECO:0000313" key="2">
    <source>
        <dbReference type="EMBL" id="KAB1202474.1"/>
    </source>
</evidence>
<dbReference type="Pfam" id="PF05994">
    <property type="entry name" value="FragX_IP"/>
    <property type="match status" value="3"/>
</dbReference>
<dbReference type="InterPro" id="IPR009828">
    <property type="entry name" value="CYRIA/CYRIB_Rac1-bd"/>
</dbReference>
<proteinExistence type="predicted"/>